<accession>A0ACC0AGI0</accession>
<dbReference type="EMBL" id="CM044706">
    <property type="protein sequence ID" value="KAI5658553.1"/>
    <property type="molecule type" value="Genomic_DNA"/>
</dbReference>
<gene>
    <name evidence="1" type="ORF">M9H77_27346</name>
</gene>
<name>A0ACC0AGI0_CATRO</name>
<organism evidence="1 2">
    <name type="scientific">Catharanthus roseus</name>
    <name type="common">Madagascar periwinkle</name>
    <name type="synonym">Vinca rosea</name>
    <dbReference type="NCBI Taxonomy" id="4058"/>
    <lineage>
        <taxon>Eukaryota</taxon>
        <taxon>Viridiplantae</taxon>
        <taxon>Streptophyta</taxon>
        <taxon>Embryophyta</taxon>
        <taxon>Tracheophyta</taxon>
        <taxon>Spermatophyta</taxon>
        <taxon>Magnoliopsida</taxon>
        <taxon>eudicotyledons</taxon>
        <taxon>Gunneridae</taxon>
        <taxon>Pentapetalae</taxon>
        <taxon>asterids</taxon>
        <taxon>lamiids</taxon>
        <taxon>Gentianales</taxon>
        <taxon>Apocynaceae</taxon>
        <taxon>Rauvolfioideae</taxon>
        <taxon>Vinceae</taxon>
        <taxon>Catharanthinae</taxon>
        <taxon>Catharanthus</taxon>
    </lineage>
</organism>
<evidence type="ECO:0000313" key="1">
    <source>
        <dbReference type="EMBL" id="KAI5658553.1"/>
    </source>
</evidence>
<protein>
    <submittedName>
        <fullName evidence="1">Uncharacterized protein</fullName>
    </submittedName>
</protein>
<evidence type="ECO:0000313" key="2">
    <source>
        <dbReference type="Proteomes" id="UP001060085"/>
    </source>
</evidence>
<keyword evidence="2" id="KW-1185">Reference proteome</keyword>
<reference evidence="2" key="1">
    <citation type="journal article" date="2023" name="Nat. Plants">
        <title>Single-cell RNA sequencing provides a high-resolution roadmap for understanding the multicellular compartmentation of specialized metabolism.</title>
        <authorList>
            <person name="Sun S."/>
            <person name="Shen X."/>
            <person name="Li Y."/>
            <person name="Li Y."/>
            <person name="Wang S."/>
            <person name="Li R."/>
            <person name="Zhang H."/>
            <person name="Shen G."/>
            <person name="Guo B."/>
            <person name="Wei J."/>
            <person name="Xu J."/>
            <person name="St-Pierre B."/>
            <person name="Chen S."/>
            <person name="Sun C."/>
        </authorList>
    </citation>
    <scope>NUCLEOTIDE SEQUENCE [LARGE SCALE GENOMIC DNA]</scope>
</reference>
<dbReference type="Proteomes" id="UP001060085">
    <property type="component" value="Linkage Group LG06"/>
</dbReference>
<comment type="caution">
    <text evidence="1">The sequence shown here is derived from an EMBL/GenBank/DDBJ whole genome shotgun (WGS) entry which is preliminary data.</text>
</comment>
<proteinExistence type="predicted"/>
<sequence>MDKFEGFGSVDASKNVKRRRSVRPRQPLDDSQSNLDYREYSSLSSPPLSDSMSKASSEENAGHDVNRRKERSLSQCISGASFTNLSEAENVQKTTDGVSNDSGISRLKKVKLKVGGVTHTIHAKSVSDGSSLAGSSSTKSPLSSDSYLTQHKLTQQDNPDEYRSSCRDYGNKLRGIPWKDFSKSGFIVRNMDTSFGGMPEQDVNIKELDAHQSARKSKRIPKSRLLGEVFDDEENDDEIRYLEKLRTSRLASNYGADYDDDDEVGSKKQKIISRISNTEAYNYNGDSRYNHSRSHKESVVSQSGRAFEDDDYFEEEESLSDDEPEPKKKNLNKEIHVSADFETEMAVTTRQRALKRGKAVSVIEFPNGLPPAPPKKQKERKSDMEQQLKKAEAAEKRRMQVEKAAQEAEAEAIRKILGQDSSRKKQEEKLKKRQEKLAQERAANNALSSDTVRWVIGPSGTTVTFPDEIGLPSIFESKRCSYPPPREKCAGPSCTNAYKYRDSKSKLPLCSLQCYKAINDKMQSLAAC</sequence>